<evidence type="ECO:0000313" key="4">
    <source>
        <dbReference type="EMBL" id="CAK8672000.1"/>
    </source>
</evidence>
<evidence type="ECO:0000313" key="5">
    <source>
        <dbReference type="Proteomes" id="UP001642483"/>
    </source>
</evidence>
<keyword evidence="1" id="KW-0863">Zinc-finger</keyword>
<keyword evidence="5" id="KW-1185">Reference proteome</keyword>
<reference evidence="4 5" key="1">
    <citation type="submission" date="2024-02" db="EMBL/GenBank/DDBJ databases">
        <authorList>
            <person name="Daric V."/>
            <person name="Darras S."/>
        </authorList>
    </citation>
    <scope>NUCLEOTIDE SEQUENCE [LARGE SCALE GENOMIC DNA]</scope>
</reference>
<feature type="region of interest" description="Disordered" evidence="2">
    <location>
        <begin position="12"/>
        <end position="52"/>
    </location>
</feature>
<dbReference type="InterPro" id="IPR000571">
    <property type="entry name" value="Znf_CCCH"/>
</dbReference>
<feature type="domain" description="C3H1-type" evidence="3">
    <location>
        <begin position="91"/>
        <end position="117"/>
    </location>
</feature>
<dbReference type="EMBL" id="CAWYQH010000001">
    <property type="protein sequence ID" value="CAK8672000.1"/>
    <property type="molecule type" value="Genomic_DNA"/>
</dbReference>
<dbReference type="Gene3D" id="4.10.1000.10">
    <property type="entry name" value="Zinc finger, CCCH-type"/>
    <property type="match status" value="1"/>
</dbReference>
<accession>A0ABP0F0M8</accession>
<gene>
    <name evidence="4" type="ORF">CVLEPA_LOCUS1011</name>
</gene>
<organism evidence="4 5">
    <name type="scientific">Clavelina lepadiformis</name>
    <name type="common">Light-bulb sea squirt</name>
    <name type="synonym">Ascidia lepadiformis</name>
    <dbReference type="NCBI Taxonomy" id="159417"/>
    <lineage>
        <taxon>Eukaryota</taxon>
        <taxon>Metazoa</taxon>
        <taxon>Chordata</taxon>
        <taxon>Tunicata</taxon>
        <taxon>Ascidiacea</taxon>
        <taxon>Aplousobranchia</taxon>
        <taxon>Clavelinidae</taxon>
        <taxon>Clavelina</taxon>
    </lineage>
</organism>
<feature type="compositionally biased region" description="Basic and acidic residues" evidence="2">
    <location>
        <begin position="25"/>
        <end position="36"/>
    </location>
</feature>
<dbReference type="PROSITE" id="PS50103">
    <property type="entry name" value="ZF_C3H1"/>
    <property type="match status" value="1"/>
</dbReference>
<protein>
    <recommendedName>
        <fullName evidence="3">C3H1-type domain-containing protein</fullName>
    </recommendedName>
</protein>
<evidence type="ECO:0000256" key="1">
    <source>
        <dbReference type="PROSITE-ProRule" id="PRU00723"/>
    </source>
</evidence>
<feature type="region of interest" description="Disordered" evidence="2">
    <location>
        <begin position="152"/>
        <end position="191"/>
    </location>
</feature>
<feature type="zinc finger region" description="C3H1-type" evidence="1">
    <location>
        <begin position="91"/>
        <end position="117"/>
    </location>
</feature>
<proteinExistence type="predicted"/>
<keyword evidence="1" id="KW-0479">Metal-binding</keyword>
<evidence type="ECO:0000259" key="3">
    <source>
        <dbReference type="PROSITE" id="PS50103"/>
    </source>
</evidence>
<comment type="caution">
    <text evidence="4">The sequence shown here is derived from an EMBL/GenBank/DDBJ whole genome shotgun (WGS) entry which is preliminary data.</text>
</comment>
<sequence>MHTDLVIHPMDLLTGYNSSDDSTDNDDKSEGEEKQLRSQKTHLPSADSVLQTPLPSSVFKNIYESETYKNEAVLEKHVKMVENKQNLSQVNGKQVCWMFRRGKCRFGKNCNMFHDSDLRSNFIDEKKISTEKNTAEGVETISDQLNIKFSESQNIKSKKKRPGLTNSLIPSKRALKNIKRVQSLENTQKKP</sequence>
<keyword evidence="1" id="KW-0862">Zinc</keyword>
<evidence type="ECO:0000256" key="2">
    <source>
        <dbReference type="SAM" id="MobiDB-lite"/>
    </source>
</evidence>
<dbReference type="Proteomes" id="UP001642483">
    <property type="component" value="Unassembled WGS sequence"/>
</dbReference>
<name>A0ABP0F0M8_CLALP</name>